<protein>
    <recommendedName>
        <fullName evidence="3">DUF2971 domain-containing protein</fullName>
    </recommendedName>
</protein>
<reference evidence="1 2" key="1">
    <citation type="submission" date="2014-12" db="EMBL/GenBank/DDBJ databases">
        <title>Draft Genome Sequence of Pseudoalteromonas luteoviolacea HI1.</title>
        <authorList>
            <person name="Asahina A.Y."/>
            <person name="Hadfield M.G."/>
        </authorList>
    </citation>
    <scope>NUCLEOTIDE SEQUENCE [LARGE SCALE GENOMIC DNA]</scope>
    <source>
        <strain evidence="1 2">HI1</strain>
    </source>
</reference>
<dbReference type="InterPro" id="IPR021352">
    <property type="entry name" value="DUF2971"/>
</dbReference>
<dbReference type="RefSeq" id="WP_039609264.1">
    <property type="nucleotide sequence ID" value="NZ_JWIC01000005.1"/>
</dbReference>
<comment type="caution">
    <text evidence="1">The sequence shown here is derived from an EMBL/GenBank/DDBJ whole genome shotgun (WGS) entry which is preliminary data.</text>
</comment>
<evidence type="ECO:0000313" key="2">
    <source>
        <dbReference type="Proteomes" id="UP000031327"/>
    </source>
</evidence>
<dbReference type="OrthoDB" id="7852032at2"/>
<accession>A0A0C1MS23</accession>
<evidence type="ECO:0000313" key="1">
    <source>
        <dbReference type="EMBL" id="KID57493.1"/>
    </source>
</evidence>
<organism evidence="1 2">
    <name type="scientific">Pseudoalteromonas luteoviolacea</name>
    <dbReference type="NCBI Taxonomy" id="43657"/>
    <lineage>
        <taxon>Bacteria</taxon>
        <taxon>Pseudomonadati</taxon>
        <taxon>Pseudomonadota</taxon>
        <taxon>Gammaproteobacteria</taxon>
        <taxon>Alteromonadales</taxon>
        <taxon>Pseudoalteromonadaceae</taxon>
        <taxon>Pseudoalteromonas</taxon>
    </lineage>
</organism>
<proteinExistence type="predicted"/>
<evidence type="ECO:0008006" key="3">
    <source>
        <dbReference type="Google" id="ProtNLM"/>
    </source>
</evidence>
<name>A0A0C1MS23_9GAMM</name>
<sequence>MYLNLEEQDLDKYIYRTIPLKRLFQLFDEKQNTLVKPSLWEDTFENFVLQTKLVNESGETVEYNIHDRMYGQCWTQEKASDAMWRIYSQDKRGVRIRTKIGDLLDSICMATNDQANCDHCVGKVNYVREAELVTRARETFSETGGITFGGLFRSLLIKRRAFKHENEVRLMFCDWSDGTGAENIFKYSINPHELITQMMLDPRLERHEAEDLKTEIRARTGFKGDIKRSLLYRLPENLTIDVKTKI</sequence>
<dbReference type="EMBL" id="JWIC01000005">
    <property type="protein sequence ID" value="KID57493.1"/>
    <property type="molecule type" value="Genomic_DNA"/>
</dbReference>
<gene>
    <name evidence="1" type="ORF">JF50_09870</name>
</gene>
<dbReference type="Proteomes" id="UP000031327">
    <property type="component" value="Unassembled WGS sequence"/>
</dbReference>
<dbReference type="AlphaFoldDB" id="A0A0C1MS23"/>
<dbReference type="Pfam" id="PF11185">
    <property type="entry name" value="DUF2971"/>
    <property type="match status" value="1"/>
</dbReference>